<comment type="caution">
    <text evidence="1">The sequence shown here is derived from an EMBL/GenBank/DDBJ whole genome shotgun (WGS) entry which is preliminary data.</text>
</comment>
<reference evidence="2" key="1">
    <citation type="journal article" date="2022" name="Mol. Ecol. Resour.">
        <title>The genomes of chicory, endive, great burdock and yacon provide insights into Asteraceae palaeo-polyploidization history and plant inulin production.</title>
        <authorList>
            <person name="Fan W."/>
            <person name="Wang S."/>
            <person name="Wang H."/>
            <person name="Wang A."/>
            <person name="Jiang F."/>
            <person name="Liu H."/>
            <person name="Zhao H."/>
            <person name="Xu D."/>
            <person name="Zhang Y."/>
        </authorList>
    </citation>
    <scope>NUCLEOTIDE SEQUENCE [LARGE SCALE GENOMIC DNA]</scope>
    <source>
        <strain evidence="2">cv. Niubang</strain>
    </source>
</reference>
<protein>
    <submittedName>
        <fullName evidence="1">Uncharacterized protein</fullName>
    </submittedName>
</protein>
<dbReference type="EMBL" id="CM042049">
    <property type="protein sequence ID" value="KAI3746872.1"/>
    <property type="molecule type" value="Genomic_DNA"/>
</dbReference>
<dbReference type="Proteomes" id="UP001055879">
    <property type="component" value="Linkage Group LG03"/>
</dbReference>
<evidence type="ECO:0000313" key="2">
    <source>
        <dbReference type="Proteomes" id="UP001055879"/>
    </source>
</evidence>
<name>A0ACB9DJY0_ARCLA</name>
<gene>
    <name evidence="1" type="ORF">L6452_09314</name>
</gene>
<keyword evidence="2" id="KW-1185">Reference proteome</keyword>
<accession>A0ACB9DJY0</accession>
<reference evidence="1 2" key="2">
    <citation type="journal article" date="2022" name="Mol. Ecol. Resour.">
        <title>The genomes of chicory, endive, great burdock and yacon provide insights into Asteraceae paleo-polyploidization history and plant inulin production.</title>
        <authorList>
            <person name="Fan W."/>
            <person name="Wang S."/>
            <person name="Wang H."/>
            <person name="Wang A."/>
            <person name="Jiang F."/>
            <person name="Liu H."/>
            <person name="Zhao H."/>
            <person name="Xu D."/>
            <person name="Zhang Y."/>
        </authorList>
    </citation>
    <scope>NUCLEOTIDE SEQUENCE [LARGE SCALE GENOMIC DNA]</scope>
    <source>
        <strain evidence="2">cv. Niubang</strain>
    </source>
</reference>
<sequence>MVNENGESSEKGLTGEEAPTMMIEEEDRTSTQGDEAIKPDGLDYMAHSASNDVVKMENSQDSEWEDRD</sequence>
<proteinExistence type="predicted"/>
<organism evidence="1 2">
    <name type="scientific">Arctium lappa</name>
    <name type="common">Greater burdock</name>
    <name type="synonym">Lappa major</name>
    <dbReference type="NCBI Taxonomy" id="4217"/>
    <lineage>
        <taxon>Eukaryota</taxon>
        <taxon>Viridiplantae</taxon>
        <taxon>Streptophyta</taxon>
        <taxon>Embryophyta</taxon>
        <taxon>Tracheophyta</taxon>
        <taxon>Spermatophyta</taxon>
        <taxon>Magnoliopsida</taxon>
        <taxon>eudicotyledons</taxon>
        <taxon>Gunneridae</taxon>
        <taxon>Pentapetalae</taxon>
        <taxon>asterids</taxon>
        <taxon>campanulids</taxon>
        <taxon>Asterales</taxon>
        <taxon>Asteraceae</taxon>
        <taxon>Carduoideae</taxon>
        <taxon>Cardueae</taxon>
        <taxon>Arctiinae</taxon>
        <taxon>Arctium</taxon>
    </lineage>
</organism>
<evidence type="ECO:0000313" key="1">
    <source>
        <dbReference type="EMBL" id="KAI3746872.1"/>
    </source>
</evidence>